<comment type="caution">
    <text evidence="1">The sequence shown here is derived from an EMBL/GenBank/DDBJ whole genome shotgun (WGS) entry which is preliminary data.</text>
</comment>
<protein>
    <recommendedName>
        <fullName evidence="3">F-box domain-containing protein</fullName>
    </recommendedName>
</protein>
<evidence type="ECO:0000313" key="1">
    <source>
        <dbReference type="EMBL" id="KAK2617014.1"/>
    </source>
</evidence>
<dbReference type="InterPro" id="IPR032675">
    <property type="entry name" value="LRR_dom_sf"/>
</dbReference>
<evidence type="ECO:0000313" key="2">
    <source>
        <dbReference type="Proteomes" id="UP001251528"/>
    </source>
</evidence>
<accession>A0AAJ0FYV5</accession>
<name>A0AAJ0FYV5_9HYPO</name>
<gene>
    <name evidence="1" type="ORF">QQS21_000105</name>
</gene>
<sequence>MSSLANLPPEILYQIAWELFPFYPSDDADIRLVTNEFFDFTALARLSRVSKLFRDVAQPILFHIIPPLTQKTTSIIKTLHTRPNLAAFVRKAWIGSGEAAGKLIPSGGVYRFGPDNKLDASPADVFMLNDLMSKQFQTNSDNQSESEEINVLAALPATLAPNIESLVINQYSTAVASFKPELFCNLTELALNHRNHLGEVNPQGLKQLLRAMPALQIFRCCLAAAIPSLVPHERVHTLDFVECALDRQSFQNVFDGFPNVQNFRYKSGEDVSDWEEAKPAEMFEAIRTRRSSIKNLEICILKALYFDEIEPQDCINSLASMHALQSLTITSRALVPHSEETNGNVLTNFLPRGIRRFTLVKAQSNLDTDIQRLAESGAEQFPDLVFSTLDVEWTLEDDYIHYRFINPLIRKC</sequence>
<evidence type="ECO:0008006" key="3">
    <source>
        <dbReference type="Google" id="ProtNLM"/>
    </source>
</evidence>
<keyword evidence="2" id="KW-1185">Reference proteome</keyword>
<proteinExistence type="predicted"/>
<dbReference type="AlphaFoldDB" id="A0AAJ0FYV5"/>
<dbReference type="Proteomes" id="UP001251528">
    <property type="component" value="Unassembled WGS sequence"/>
</dbReference>
<dbReference type="Gene3D" id="3.80.10.10">
    <property type="entry name" value="Ribonuclease Inhibitor"/>
    <property type="match status" value="1"/>
</dbReference>
<reference evidence="1" key="1">
    <citation type="submission" date="2023-06" db="EMBL/GenBank/DDBJ databases">
        <title>Conoideocrella luteorostrata (Hypocreales: Clavicipitaceae), a potential biocontrol fungus for elongate hemlock scale in United States Christmas tree production areas.</title>
        <authorList>
            <person name="Barrett H."/>
            <person name="Lovett B."/>
            <person name="Macias A.M."/>
            <person name="Stajich J.E."/>
            <person name="Kasson M.T."/>
        </authorList>
    </citation>
    <scope>NUCLEOTIDE SEQUENCE</scope>
    <source>
        <strain evidence="1">ARSEF 14590</strain>
    </source>
</reference>
<dbReference type="EMBL" id="JASWJB010000001">
    <property type="protein sequence ID" value="KAK2617014.1"/>
    <property type="molecule type" value="Genomic_DNA"/>
</dbReference>
<organism evidence="1 2">
    <name type="scientific">Conoideocrella luteorostrata</name>
    <dbReference type="NCBI Taxonomy" id="1105319"/>
    <lineage>
        <taxon>Eukaryota</taxon>
        <taxon>Fungi</taxon>
        <taxon>Dikarya</taxon>
        <taxon>Ascomycota</taxon>
        <taxon>Pezizomycotina</taxon>
        <taxon>Sordariomycetes</taxon>
        <taxon>Hypocreomycetidae</taxon>
        <taxon>Hypocreales</taxon>
        <taxon>Clavicipitaceae</taxon>
        <taxon>Conoideocrella</taxon>
    </lineage>
</organism>